<gene>
    <name evidence="1" type="ORF">G7066_01215</name>
</gene>
<keyword evidence="2" id="KW-1185">Reference proteome</keyword>
<name>A0ABX6JTQ2_9MICO</name>
<evidence type="ECO:0000313" key="1">
    <source>
        <dbReference type="EMBL" id="QIM17666.1"/>
    </source>
</evidence>
<evidence type="ECO:0000313" key="2">
    <source>
        <dbReference type="Proteomes" id="UP000503441"/>
    </source>
</evidence>
<organism evidence="1 2">
    <name type="scientific">Leucobacter coleopterorum</name>
    <dbReference type="NCBI Taxonomy" id="2714933"/>
    <lineage>
        <taxon>Bacteria</taxon>
        <taxon>Bacillati</taxon>
        <taxon>Actinomycetota</taxon>
        <taxon>Actinomycetes</taxon>
        <taxon>Micrococcales</taxon>
        <taxon>Microbacteriaceae</taxon>
        <taxon>Leucobacter</taxon>
    </lineage>
</organism>
<proteinExistence type="predicted"/>
<reference evidence="1 2" key="1">
    <citation type="submission" date="2020-03" db="EMBL/GenBank/DDBJ databases">
        <title>Leucobacter sp. nov., isolated from beetles.</title>
        <authorList>
            <person name="Hyun D.-W."/>
            <person name="Bae J.-W."/>
        </authorList>
    </citation>
    <scope>NUCLEOTIDE SEQUENCE [LARGE SCALE GENOMIC DNA]</scope>
    <source>
        <strain evidence="1 2">HDW9A</strain>
    </source>
</reference>
<dbReference type="EMBL" id="CP049933">
    <property type="protein sequence ID" value="QIM17666.1"/>
    <property type="molecule type" value="Genomic_DNA"/>
</dbReference>
<protein>
    <submittedName>
        <fullName evidence="1">Uncharacterized protein</fullName>
    </submittedName>
</protein>
<accession>A0ABX6JTQ2</accession>
<sequence length="96" mass="10906">MSGVECNIDVLKDDAKNVWEHASKKTLSMKEAIPTISVQDFSIAFDASELSQLFVGWREDLGQYLSGVVKSFCASKRYFFSRQSNTENPTEHLLKR</sequence>
<dbReference type="Proteomes" id="UP000503441">
    <property type="component" value="Chromosome"/>
</dbReference>
<dbReference type="RefSeq" id="WP_166328418.1">
    <property type="nucleotide sequence ID" value="NZ_CP049933.1"/>
</dbReference>